<dbReference type="EMBL" id="CP002930">
    <property type="protein sequence ID" value="AFY03371.1"/>
    <property type="molecule type" value="Genomic_DNA"/>
</dbReference>
<evidence type="ECO:0000313" key="2">
    <source>
        <dbReference type="Proteomes" id="UP000010074"/>
    </source>
</evidence>
<reference evidence="1 2" key="1">
    <citation type="journal article" date="2012" name="BMC Genomics">
        <title>Genome analysis of a simultaneously predatory and prey-independent, novel Bdellovibrio bacteriovorus from the River Tiber, supports in silico predictions of both ancient and recent lateral gene transfer from diverse bacteria.</title>
        <authorList>
            <person name="Hobley L."/>
            <person name="Lerner T.R."/>
            <person name="Williams L.E."/>
            <person name="Lambert C."/>
            <person name="Till R."/>
            <person name="Milner D.S."/>
            <person name="Basford S.M."/>
            <person name="Capeness M.J."/>
            <person name="Fenton A.K."/>
            <person name="Atterbury R.J."/>
            <person name="Harris M.A."/>
            <person name="Sockett R.E."/>
        </authorList>
    </citation>
    <scope>NUCLEOTIDE SEQUENCE [LARGE SCALE GENOMIC DNA]</scope>
    <source>
        <strain evidence="1 2">Tiberius</strain>
    </source>
</reference>
<dbReference type="KEGG" id="bbat:Bdt_3698"/>
<dbReference type="AlphaFoldDB" id="K7YTY3"/>
<dbReference type="STRING" id="1069642.Bdt_3698"/>
<gene>
    <name evidence="1" type="ORF">Bdt_3698</name>
</gene>
<dbReference type="Proteomes" id="UP000010074">
    <property type="component" value="Chromosome"/>
</dbReference>
<dbReference type="HOGENOM" id="CLU_3395275_0_0_7"/>
<evidence type="ECO:0000313" key="1">
    <source>
        <dbReference type="EMBL" id="AFY03371.1"/>
    </source>
</evidence>
<proteinExistence type="predicted"/>
<sequence>MSCDSSTANGEFFYIQFDLGTKKGSFRSPLV</sequence>
<name>K7YTY3_BDEBC</name>
<accession>K7YTY3</accession>
<protein>
    <submittedName>
        <fullName evidence="1">Uncharacterized protein</fullName>
    </submittedName>
</protein>
<organism evidence="1 2">
    <name type="scientific">Bdellovibrio bacteriovorus str. Tiberius</name>
    <dbReference type="NCBI Taxonomy" id="1069642"/>
    <lineage>
        <taxon>Bacteria</taxon>
        <taxon>Pseudomonadati</taxon>
        <taxon>Bdellovibrionota</taxon>
        <taxon>Bdellovibrionia</taxon>
        <taxon>Bdellovibrionales</taxon>
        <taxon>Pseudobdellovibrionaceae</taxon>
        <taxon>Bdellovibrio</taxon>
    </lineage>
</organism>